<gene>
    <name evidence="1" type="ORF">EBO15_22855</name>
</gene>
<evidence type="ECO:0000313" key="1">
    <source>
        <dbReference type="EMBL" id="RMI41473.1"/>
    </source>
</evidence>
<dbReference type="AlphaFoldDB" id="A0A3M2LY17"/>
<comment type="caution">
    <text evidence="1">The sequence shown here is derived from an EMBL/GenBank/DDBJ whole genome shotgun (WGS) entry which is preliminary data.</text>
</comment>
<dbReference type="OrthoDB" id="9813491at2"/>
<keyword evidence="2" id="KW-1185">Reference proteome</keyword>
<sequence>MDAEPVGIADGDPGELADVLEVVHALAALHGVSPAGLEKARAAKAGERGGFAGRVVLRG</sequence>
<dbReference type="RefSeq" id="WP_122196473.1">
    <property type="nucleotide sequence ID" value="NZ_JBHSKC010000042.1"/>
</dbReference>
<organism evidence="1 2">
    <name type="scientific">Actinomadura harenae</name>
    <dbReference type="NCBI Taxonomy" id="2483351"/>
    <lineage>
        <taxon>Bacteria</taxon>
        <taxon>Bacillati</taxon>
        <taxon>Actinomycetota</taxon>
        <taxon>Actinomycetes</taxon>
        <taxon>Streptosporangiales</taxon>
        <taxon>Thermomonosporaceae</taxon>
        <taxon>Actinomadura</taxon>
    </lineage>
</organism>
<evidence type="ECO:0000313" key="2">
    <source>
        <dbReference type="Proteomes" id="UP000282674"/>
    </source>
</evidence>
<proteinExistence type="predicted"/>
<dbReference type="EMBL" id="RFFG01000042">
    <property type="protein sequence ID" value="RMI41473.1"/>
    <property type="molecule type" value="Genomic_DNA"/>
</dbReference>
<dbReference type="Proteomes" id="UP000282674">
    <property type="component" value="Unassembled WGS sequence"/>
</dbReference>
<name>A0A3M2LY17_9ACTN</name>
<reference evidence="1 2" key="1">
    <citation type="submission" date="2018-10" db="EMBL/GenBank/DDBJ databases">
        <title>Isolation from soil.</title>
        <authorList>
            <person name="Hu J."/>
        </authorList>
    </citation>
    <scope>NUCLEOTIDE SEQUENCE [LARGE SCALE GENOMIC DNA]</scope>
    <source>
        <strain evidence="1 2">NEAU-Ht49</strain>
    </source>
</reference>
<accession>A0A3M2LY17</accession>
<protein>
    <submittedName>
        <fullName evidence="1">Uncharacterized protein</fullName>
    </submittedName>
</protein>